<gene>
    <name evidence="1" type="ORF">AKJ09_06838</name>
</gene>
<evidence type="ECO:0000313" key="1">
    <source>
        <dbReference type="EMBL" id="AKV00175.1"/>
    </source>
</evidence>
<sequence length="143" mass="16103">MGLYDQITVIGDWCRCSEGHDLRGEPLQTKDLGCTMGDWILAEDLRGEPGHHGDPVKMPLSGTLSAYTFCRECPSFLQRETWNVLSAWVEFEIDLDAGRLIAVWRISEPSADWIERERAAGSIGPMPLAQAVEECTARRERPR</sequence>
<dbReference type="Proteomes" id="UP000064967">
    <property type="component" value="Chromosome"/>
</dbReference>
<name>A0A0K1Q464_9BACT</name>
<organism evidence="1 2">
    <name type="scientific">Labilithrix luteola</name>
    <dbReference type="NCBI Taxonomy" id="1391654"/>
    <lineage>
        <taxon>Bacteria</taxon>
        <taxon>Pseudomonadati</taxon>
        <taxon>Myxococcota</taxon>
        <taxon>Polyangia</taxon>
        <taxon>Polyangiales</taxon>
        <taxon>Labilitrichaceae</taxon>
        <taxon>Labilithrix</taxon>
    </lineage>
</organism>
<dbReference type="EMBL" id="CP012333">
    <property type="protein sequence ID" value="AKV00175.1"/>
    <property type="molecule type" value="Genomic_DNA"/>
</dbReference>
<keyword evidence="2" id="KW-1185">Reference proteome</keyword>
<evidence type="ECO:0000313" key="2">
    <source>
        <dbReference type="Proteomes" id="UP000064967"/>
    </source>
</evidence>
<dbReference type="AlphaFoldDB" id="A0A0K1Q464"/>
<accession>A0A0K1Q464</accession>
<protein>
    <submittedName>
        <fullName evidence="1">Uncharacterized protein</fullName>
    </submittedName>
</protein>
<dbReference type="KEGG" id="llu:AKJ09_06838"/>
<proteinExistence type="predicted"/>
<dbReference type="STRING" id="1391654.AKJ09_06838"/>
<dbReference type="RefSeq" id="WP_146651508.1">
    <property type="nucleotide sequence ID" value="NZ_CP012333.1"/>
</dbReference>
<reference evidence="1 2" key="1">
    <citation type="submission" date="2015-08" db="EMBL/GenBank/DDBJ databases">
        <authorList>
            <person name="Babu N.S."/>
            <person name="Beckwith C.J."/>
            <person name="Beseler K.G."/>
            <person name="Brison A."/>
            <person name="Carone J.V."/>
            <person name="Caskin T.P."/>
            <person name="Diamond M."/>
            <person name="Durham M.E."/>
            <person name="Foxe J.M."/>
            <person name="Go M."/>
            <person name="Henderson B.A."/>
            <person name="Jones I.B."/>
            <person name="McGettigan J.A."/>
            <person name="Micheletti S.J."/>
            <person name="Nasrallah M.E."/>
            <person name="Ortiz D."/>
            <person name="Piller C.R."/>
            <person name="Privatt S.R."/>
            <person name="Schneider S.L."/>
            <person name="Sharp S."/>
            <person name="Smith T.C."/>
            <person name="Stanton J.D."/>
            <person name="Ullery H.E."/>
            <person name="Wilson R.J."/>
            <person name="Serrano M.G."/>
            <person name="Buck G."/>
            <person name="Lee V."/>
            <person name="Wang Y."/>
            <person name="Carvalho R."/>
            <person name="Voegtly L."/>
            <person name="Shi R."/>
            <person name="Duckworth R."/>
            <person name="Johnson A."/>
            <person name="Loviza R."/>
            <person name="Walstead R."/>
            <person name="Shah Z."/>
            <person name="Kiflezghi M."/>
            <person name="Wade K."/>
            <person name="Ball S.L."/>
            <person name="Bradley K.W."/>
            <person name="Asai D.J."/>
            <person name="Bowman C.A."/>
            <person name="Russell D.A."/>
            <person name="Pope W.H."/>
            <person name="Jacobs-Sera D."/>
            <person name="Hendrix R.W."/>
            <person name="Hatfull G.F."/>
        </authorList>
    </citation>
    <scope>NUCLEOTIDE SEQUENCE [LARGE SCALE GENOMIC DNA]</scope>
    <source>
        <strain evidence="1 2">DSM 27648</strain>
    </source>
</reference>